<protein>
    <submittedName>
        <fullName evidence="1">Peptidase U32 family protein</fullName>
    </submittedName>
</protein>
<name>A0ABV6DIP5_9BACL</name>
<accession>A0ABV6DIP5</accession>
<reference evidence="1 2" key="1">
    <citation type="submission" date="2024-09" db="EMBL/GenBank/DDBJ databases">
        <authorList>
            <person name="Sun Q."/>
            <person name="Mori K."/>
        </authorList>
    </citation>
    <scope>NUCLEOTIDE SEQUENCE [LARGE SCALE GENOMIC DNA]</scope>
    <source>
        <strain evidence="1 2">CCM 7759</strain>
    </source>
</reference>
<comment type="caution">
    <text evidence="1">The sequence shown here is derived from an EMBL/GenBank/DDBJ whole genome shotgun (WGS) entry which is preliminary data.</text>
</comment>
<dbReference type="InterPro" id="IPR001539">
    <property type="entry name" value="Peptidase_U32"/>
</dbReference>
<dbReference type="Proteomes" id="UP001589776">
    <property type="component" value="Unassembled WGS sequence"/>
</dbReference>
<proteinExistence type="predicted"/>
<evidence type="ECO:0000313" key="1">
    <source>
        <dbReference type="EMBL" id="MFC0212524.1"/>
    </source>
</evidence>
<dbReference type="InterPro" id="IPR051454">
    <property type="entry name" value="RNA/ubiquinone_mod_enzymes"/>
</dbReference>
<dbReference type="Pfam" id="PF01136">
    <property type="entry name" value="Peptidase_U32"/>
    <property type="match status" value="1"/>
</dbReference>
<dbReference type="EMBL" id="JBHLWN010000031">
    <property type="protein sequence ID" value="MFC0212524.1"/>
    <property type="molecule type" value="Genomic_DNA"/>
</dbReference>
<dbReference type="PANTHER" id="PTHR30217">
    <property type="entry name" value="PEPTIDASE U32 FAMILY"/>
    <property type="match status" value="1"/>
</dbReference>
<keyword evidence="2" id="KW-1185">Reference proteome</keyword>
<sequence>MSTNKPELLIAAGSAEQMLAYAKAGADALLVGESRYGLRLPGEVTAAELRRVIPEAHRLGAKVYIAMNHIMDNATAETLPDYVSEVADAGADAVVFGDPAVLVAVKTKAPQLALHWNAEMTSTNWATAAYWGRKGATRLVAARELNMEELIEIAAKLKGAMDVEVQVHGMTNIYHSKRRLLENYTAHRGKPIEGVSYSPERGLYLIEQERPGERFPIYEDDSGTHVMSSDDICMLENLPELIDGGIASFKIESILKNEAYNTAVLQSYRAAIDAYTADPSGFTFDQTWLDRIQELQPAGRELSYGFFYKEQVY</sequence>
<organism evidence="1 2">
    <name type="scientific">Paenibacillus chartarius</name>
    <dbReference type="NCBI Taxonomy" id="747481"/>
    <lineage>
        <taxon>Bacteria</taxon>
        <taxon>Bacillati</taxon>
        <taxon>Bacillota</taxon>
        <taxon>Bacilli</taxon>
        <taxon>Bacillales</taxon>
        <taxon>Paenibacillaceae</taxon>
        <taxon>Paenibacillus</taxon>
    </lineage>
</organism>
<dbReference type="PANTHER" id="PTHR30217:SF7">
    <property type="entry name" value="TRNA HYDROXYLATION PROTEIN P2"/>
    <property type="match status" value="1"/>
</dbReference>
<dbReference type="RefSeq" id="WP_377469707.1">
    <property type="nucleotide sequence ID" value="NZ_JBHLWN010000031.1"/>
</dbReference>
<gene>
    <name evidence="1" type="ORF">ACFFK0_08620</name>
</gene>
<evidence type="ECO:0000313" key="2">
    <source>
        <dbReference type="Proteomes" id="UP001589776"/>
    </source>
</evidence>